<feature type="compositionally biased region" description="Low complexity" evidence="2">
    <location>
        <begin position="14"/>
        <end position="23"/>
    </location>
</feature>
<protein>
    <submittedName>
        <fullName evidence="3">Uncharacterized protein</fullName>
    </submittedName>
</protein>
<keyword evidence="4" id="KW-1185">Reference proteome</keyword>
<keyword evidence="1" id="KW-0175">Coiled coil</keyword>
<gene>
    <name evidence="3" type="ORF">TRFO_26874</name>
</gene>
<evidence type="ECO:0000256" key="1">
    <source>
        <dbReference type="SAM" id="Coils"/>
    </source>
</evidence>
<dbReference type="AlphaFoldDB" id="A0A1J4K6V4"/>
<comment type="caution">
    <text evidence="3">The sequence shown here is derived from an EMBL/GenBank/DDBJ whole genome shotgun (WGS) entry which is preliminary data.</text>
</comment>
<accession>A0A1J4K6V4</accession>
<feature type="coiled-coil region" evidence="1">
    <location>
        <begin position="32"/>
        <end position="108"/>
    </location>
</feature>
<dbReference type="RefSeq" id="XP_068358582.1">
    <property type="nucleotide sequence ID" value="XM_068505215.1"/>
</dbReference>
<reference evidence="3" key="1">
    <citation type="submission" date="2016-10" db="EMBL/GenBank/DDBJ databases">
        <authorList>
            <person name="Benchimol M."/>
            <person name="Almeida L.G."/>
            <person name="Vasconcelos A.T."/>
            <person name="Perreira-Neves A."/>
            <person name="Rosa I.A."/>
            <person name="Tasca T."/>
            <person name="Bogo M.R."/>
            <person name="de Souza W."/>
        </authorList>
    </citation>
    <scope>NUCLEOTIDE SEQUENCE [LARGE SCALE GENOMIC DNA]</scope>
    <source>
        <strain evidence="3">K</strain>
    </source>
</reference>
<dbReference type="VEuPathDB" id="TrichDB:TRFO_26874"/>
<evidence type="ECO:0000313" key="3">
    <source>
        <dbReference type="EMBL" id="OHT05446.1"/>
    </source>
</evidence>
<dbReference type="Proteomes" id="UP000179807">
    <property type="component" value="Unassembled WGS sequence"/>
</dbReference>
<sequence>MNYRAPLSARSRRSISVSTTSSTKGVRFNRQQIVSRDEVNQLKEKKNELLEERKLLKSKIARLQVQTKRAGKPVSSTPHLLNRLKKEYNSLEAMIKEQNEQITKLKKCDETMLHYELREEAKVVFLERSRLQDVQLQQQLDLYESQRELDELVEAEGPNTLKKQKKKMAHYDNIIKKYKDVNSRLTKKIKAMRAVRAAREDVNQAEIKARAEELERQISDAKHARKAYEEKLKKTQEEHVIIMQQLREKLGLDQ</sequence>
<dbReference type="EMBL" id="MLAK01000758">
    <property type="protein sequence ID" value="OHT05446.1"/>
    <property type="molecule type" value="Genomic_DNA"/>
</dbReference>
<feature type="region of interest" description="Disordered" evidence="2">
    <location>
        <begin position="1"/>
        <end position="23"/>
    </location>
</feature>
<evidence type="ECO:0000256" key="2">
    <source>
        <dbReference type="SAM" id="MobiDB-lite"/>
    </source>
</evidence>
<evidence type="ECO:0000313" key="4">
    <source>
        <dbReference type="Proteomes" id="UP000179807"/>
    </source>
</evidence>
<dbReference type="GeneID" id="94839919"/>
<organism evidence="3 4">
    <name type="scientific">Tritrichomonas foetus</name>
    <dbReference type="NCBI Taxonomy" id="1144522"/>
    <lineage>
        <taxon>Eukaryota</taxon>
        <taxon>Metamonada</taxon>
        <taxon>Parabasalia</taxon>
        <taxon>Tritrichomonadida</taxon>
        <taxon>Tritrichomonadidae</taxon>
        <taxon>Tritrichomonas</taxon>
    </lineage>
</organism>
<proteinExistence type="predicted"/>
<feature type="coiled-coil region" evidence="1">
    <location>
        <begin position="188"/>
        <end position="245"/>
    </location>
</feature>
<name>A0A1J4K6V4_9EUKA</name>